<dbReference type="GO" id="GO:0042023">
    <property type="term" value="P:DNA endoreduplication"/>
    <property type="evidence" value="ECO:0007669"/>
    <property type="project" value="InterPro"/>
</dbReference>
<protein>
    <recommendedName>
        <fullName evidence="4">DNA-binding protein RHL1</fullName>
    </recommendedName>
</protein>
<gene>
    <name evidence="2" type="ORF">EZV62_024331</name>
</gene>
<dbReference type="GO" id="GO:0003677">
    <property type="term" value="F:DNA binding"/>
    <property type="evidence" value="ECO:0007669"/>
    <property type="project" value="InterPro"/>
</dbReference>
<accession>A0A5C7H4E2</accession>
<feature type="region of interest" description="Disordered" evidence="1">
    <location>
        <begin position="275"/>
        <end position="297"/>
    </location>
</feature>
<reference evidence="3" key="1">
    <citation type="journal article" date="2019" name="Gigascience">
        <title>De novo genome assembly of the endangered Acer yangbiense, a plant species with extremely small populations endemic to Yunnan Province, China.</title>
        <authorList>
            <person name="Yang J."/>
            <person name="Wariss H.M."/>
            <person name="Tao L."/>
            <person name="Zhang R."/>
            <person name="Yun Q."/>
            <person name="Hollingsworth P."/>
            <person name="Dao Z."/>
            <person name="Luo G."/>
            <person name="Guo H."/>
            <person name="Ma Y."/>
            <person name="Sun W."/>
        </authorList>
    </citation>
    <scope>NUCLEOTIDE SEQUENCE [LARGE SCALE GENOMIC DNA]</scope>
    <source>
        <strain evidence="3">cv. Malutang</strain>
    </source>
</reference>
<feature type="region of interest" description="Disordered" evidence="1">
    <location>
        <begin position="386"/>
        <end position="464"/>
    </location>
</feature>
<feature type="compositionally biased region" description="Basic and acidic residues" evidence="1">
    <location>
        <begin position="508"/>
        <end position="548"/>
    </location>
</feature>
<comment type="caution">
    <text evidence="2">The sequence shown here is derived from an EMBL/GenBank/DDBJ whole genome shotgun (WGS) entry which is preliminary data.</text>
</comment>
<proteinExistence type="predicted"/>
<keyword evidence="3" id="KW-1185">Reference proteome</keyword>
<dbReference type="PANTHER" id="PTHR35698:SF2">
    <property type="entry name" value="DNA-BINDING PROTEIN RHL1"/>
    <property type="match status" value="1"/>
</dbReference>
<dbReference type="InterPro" id="IPR038859">
    <property type="entry name" value="RHL1"/>
</dbReference>
<evidence type="ECO:0000313" key="3">
    <source>
        <dbReference type="Proteomes" id="UP000323000"/>
    </source>
</evidence>
<sequence length="652" mass="72670">MVRASSSKSSKKADDDKNVERTRLKNLAIKKRIVSETPAKAFTPLGPTKQVVKHHGKDILRKSSQRKNRFLFSFPGLLGPIGGGKIGELKNLGTQNPVLYLDFPQGQMKLFGTIVYPETKYLTLQFSRGGKSVMCEDYFDNMIVFSDAWWIGRKDENPDEIRLNFLKELSEGQHMECDFKGGAGAAAVNKQGGPTTGIKVLEEGSPEAQSEDEFSDVEKKLKDKMEVTPVRHSKRTAGKSFKYYPNHFISIERNSSADLKMSAAAGILYVSSEDDTVGSDADLSEGEEKKVGTELDNSTSNNIDGNILIYYIYIDHNPQTVVLGVDGEDVAKQNYSSKEISSSIHSVTKSRKLSESAVTETKSKENLRTHGSLVQATISTLFKKVEEKNAPSSSRKSSASKASGQKLQRNDLKRSSDQVQVFRKKEKVVKEKSSEKSSASSSKEPKPSSSNSGGGSNIWNNDNIPRMPITGHKLIGHNYLQWSQSVSWFIQGKGNVAGKNLKQVADPLQDRQSHESDPSKTVLENRPEEQTEEKTDSSHETDKIEEPIALRKGVRERRSRPLYPLWTRNTPAKKKKANEVEEDDIEEFSNTSQTLPFDKDCWNQTQNVWCSNASSVASEDDEDDILLIVMELEAMTIGLLEILNQQTCQSRI</sequence>
<feature type="compositionally biased region" description="Low complexity" evidence="1">
    <location>
        <begin position="436"/>
        <end position="451"/>
    </location>
</feature>
<feature type="region of interest" description="Disordered" evidence="1">
    <location>
        <begin position="342"/>
        <end position="370"/>
    </location>
</feature>
<feature type="region of interest" description="Disordered" evidence="1">
    <location>
        <begin position="506"/>
        <end position="548"/>
    </location>
</feature>
<dbReference type="EMBL" id="VAHF01000011">
    <property type="protein sequence ID" value="TXG51807.1"/>
    <property type="molecule type" value="Genomic_DNA"/>
</dbReference>
<dbReference type="AlphaFoldDB" id="A0A5C7H4E2"/>
<evidence type="ECO:0008006" key="4">
    <source>
        <dbReference type="Google" id="ProtNLM"/>
    </source>
</evidence>
<dbReference type="OrthoDB" id="568248at2759"/>
<evidence type="ECO:0000313" key="2">
    <source>
        <dbReference type="EMBL" id="TXG51807.1"/>
    </source>
</evidence>
<feature type="compositionally biased region" description="Low complexity" evidence="1">
    <location>
        <begin position="392"/>
        <end position="403"/>
    </location>
</feature>
<organism evidence="2 3">
    <name type="scientific">Acer yangbiense</name>
    <dbReference type="NCBI Taxonomy" id="1000413"/>
    <lineage>
        <taxon>Eukaryota</taxon>
        <taxon>Viridiplantae</taxon>
        <taxon>Streptophyta</taxon>
        <taxon>Embryophyta</taxon>
        <taxon>Tracheophyta</taxon>
        <taxon>Spermatophyta</taxon>
        <taxon>Magnoliopsida</taxon>
        <taxon>eudicotyledons</taxon>
        <taxon>Gunneridae</taxon>
        <taxon>Pentapetalae</taxon>
        <taxon>rosids</taxon>
        <taxon>malvids</taxon>
        <taxon>Sapindales</taxon>
        <taxon>Sapindaceae</taxon>
        <taxon>Hippocastanoideae</taxon>
        <taxon>Acereae</taxon>
        <taxon>Acer</taxon>
    </lineage>
</organism>
<name>A0A5C7H4E2_9ROSI</name>
<evidence type="ECO:0000256" key="1">
    <source>
        <dbReference type="SAM" id="MobiDB-lite"/>
    </source>
</evidence>
<dbReference type="Proteomes" id="UP000323000">
    <property type="component" value="Chromosome 11"/>
</dbReference>
<dbReference type="PANTHER" id="PTHR35698">
    <property type="entry name" value="DNA-BINDING PROTEIN RHL1"/>
    <property type="match status" value="1"/>
</dbReference>
<feature type="compositionally biased region" description="Acidic residues" evidence="1">
    <location>
        <begin position="275"/>
        <end position="285"/>
    </location>
</feature>